<proteinExistence type="inferred from homology"/>
<dbReference type="EMBL" id="CAJNOQ010029357">
    <property type="protein sequence ID" value="CAF1568136.1"/>
    <property type="molecule type" value="Genomic_DNA"/>
</dbReference>
<evidence type="ECO:0000313" key="9">
    <source>
        <dbReference type="EMBL" id="CAF1568136.1"/>
    </source>
</evidence>
<keyword evidence="4" id="KW-0378">Hydrolase</keyword>
<dbReference type="AlphaFoldDB" id="A0A815YA49"/>
<organism evidence="9 11">
    <name type="scientific">Didymodactylos carnosus</name>
    <dbReference type="NCBI Taxonomy" id="1234261"/>
    <lineage>
        <taxon>Eukaryota</taxon>
        <taxon>Metazoa</taxon>
        <taxon>Spiralia</taxon>
        <taxon>Gnathifera</taxon>
        <taxon>Rotifera</taxon>
        <taxon>Eurotatoria</taxon>
        <taxon>Bdelloidea</taxon>
        <taxon>Philodinida</taxon>
        <taxon>Philodinidae</taxon>
        <taxon>Didymodactylos</taxon>
    </lineage>
</organism>
<keyword evidence="3" id="KW-0479">Metal-binding</keyword>
<dbReference type="SUPFAM" id="SSF52499">
    <property type="entry name" value="Isochorismatase-like hydrolases"/>
    <property type="match status" value="1"/>
</dbReference>
<dbReference type="Proteomes" id="UP000663829">
    <property type="component" value="Unassembled WGS sequence"/>
</dbReference>
<dbReference type="InterPro" id="IPR052347">
    <property type="entry name" value="Isochorismatase_Nicotinamidase"/>
</dbReference>
<evidence type="ECO:0000313" key="10">
    <source>
        <dbReference type="EMBL" id="CAF4430679.1"/>
    </source>
</evidence>
<evidence type="ECO:0000256" key="6">
    <source>
        <dbReference type="ARBA" id="ARBA00039017"/>
    </source>
</evidence>
<dbReference type="PANTHER" id="PTHR11080">
    <property type="entry name" value="PYRAZINAMIDASE/NICOTINAMIDASE"/>
    <property type="match status" value="1"/>
</dbReference>
<evidence type="ECO:0000256" key="4">
    <source>
        <dbReference type="ARBA" id="ARBA00022801"/>
    </source>
</evidence>
<evidence type="ECO:0000313" key="11">
    <source>
        <dbReference type="Proteomes" id="UP000663829"/>
    </source>
</evidence>
<keyword evidence="2" id="KW-0662">Pyridine nucleotide biosynthesis</keyword>
<feature type="domain" description="Isochorismatase-like" evidence="8">
    <location>
        <begin position="78"/>
        <end position="154"/>
    </location>
</feature>
<evidence type="ECO:0000256" key="1">
    <source>
        <dbReference type="ARBA" id="ARBA00006336"/>
    </source>
</evidence>
<feature type="non-terminal residue" evidence="9">
    <location>
        <position position="1"/>
    </location>
</feature>
<dbReference type="PANTHER" id="PTHR11080:SF2">
    <property type="entry name" value="LD05707P"/>
    <property type="match status" value="1"/>
</dbReference>
<dbReference type="Proteomes" id="UP000681722">
    <property type="component" value="Unassembled WGS sequence"/>
</dbReference>
<dbReference type="Pfam" id="PF00857">
    <property type="entry name" value="Isochorismatase"/>
    <property type="match status" value="1"/>
</dbReference>
<evidence type="ECO:0000256" key="5">
    <source>
        <dbReference type="ARBA" id="ARBA00037900"/>
    </source>
</evidence>
<dbReference type="GO" id="GO:0046872">
    <property type="term" value="F:metal ion binding"/>
    <property type="evidence" value="ECO:0007669"/>
    <property type="project" value="UniProtKB-KW"/>
</dbReference>
<dbReference type="InterPro" id="IPR036380">
    <property type="entry name" value="Isochorismatase-like_sf"/>
</dbReference>
<evidence type="ECO:0000256" key="2">
    <source>
        <dbReference type="ARBA" id="ARBA00022642"/>
    </source>
</evidence>
<dbReference type="GO" id="GO:0008936">
    <property type="term" value="F:nicotinamidase activity"/>
    <property type="evidence" value="ECO:0007669"/>
    <property type="project" value="UniProtKB-EC"/>
</dbReference>
<reference evidence="9" key="1">
    <citation type="submission" date="2021-02" db="EMBL/GenBank/DDBJ databases">
        <authorList>
            <person name="Nowell W R."/>
        </authorList>
    </citation>
    <scope>NUCLEOTIDE SEQUENCE</scope>
</reference>
<evidence type="ECO:0000256" key="3">
    <source>
        <dbReference type="ARBA" id="ARBA00022723"/>
    </source>
</evidence>
<evidence type="ECO:0000256" key="7">
    <source>
        <dbReference type="ARBA" id="ARBA00043224"/>
    </source>
</evidence>
<dbReference type="OrthoDB" id="167809at2759"/>
<comment type="caution">
    <text evidence="9">The sequence shown here is derived from an EMBL/GenBank/DDBJ whole genome shotgun (WGS) entry which is preliminary data.</text>
</comment>
<comment type="pathway">
    <text evidence="5">Cofactor biosynthesis; nicotinate biosynthesis; nicotinate from nicotinamide: step 1/1.</text>
</comment>
<gene>
    <name evidence="9" type="ORF">GPM918_LOCUS40209</name>
    <name evidence="10" type="ORF">SRO942_LOCUS41136</name>
</gene>
<dbReference type="EC" id="3.5.1.19" evidence="6"/>
<dbReference type="GO" id="GO:0019363">
    <property type="term" value="P:pyridine nucleotide biosynthetic process"/>
    <property type="evidence" value="ECO:0007669"/>
    <property type="project" value="UniProtKB-KW"/>
</dbReference>
<name>A0A815YA49_9BILA</name>
<protein>
    <recommendedName>
        <fullName evidence="6">nicotinamidase</fullName>
        <ecNumber evidence="6">3.5.1.19</ecNumber>
    </recommendedName>
    <alternativeName>
        <fullName evidence="7">Nicotinamide deamidase</fullName>
    </alternativeName>
</protein>
<keyword evidence="11" id="KW-1185">Reference proteome</keyword>
<comment type="similarity">
    <text evidence="1">Belongs to the isochorismatase family.</text>
</comment>
<dbReference type="Gene3D" id="3.40.50.850">
    <property type="entry name" value="Isochorismatase-like"/>
    <property type="match status" value="1"/>
</dbReference>
<sequence>SADTCGPALSADDPHPPPFTTTCNLTYTQQGELCGYQKKYSSNRDHLGRKISHFCPPPFPCPERDIVIQKGTNCHIDSYSAFFDNNRLSQTQLHQNFLDAGITDVYVVGLAFDYCVFYSAMDARTLNYTVYVIKDATKGIEEHGIRYATRKMKKHDILLINSSQLLSPWKNLDAPNHTDDL</sequence>
<evidence type="ECO:0000259" key="8">
    <source>
        <dbReference type="Pfam" id="PF00857"/>
    </source>
</evidence>
<accession>A0A815YA49</accession>
<dbReference type="EMBL" id="CAJOBC010095167">
    <property type="protein sequence ID" value="CAF4430679.1"/>
    <property type="molecule type" value="Genomic_DNA"/>
</dbReference>
<dbReference type="InterPro" id="IPR000868">
    <property type="entry name" value="Isochorismatase-like_dom"/>
</dbReference>